<proteinExistence type="predicted"/>
<dbReference type="Proteomes" id="UP001212841">
    <property type="component" value="Unassembled WGS sequence"/>
</dbReference>
<feature type="compositionally biased region" description="Basic and acidic residues" evidence="1">
    <location>
        <begin position="27"/>
        <end position="46"/>
    </location>
</feature>
<dbReference type="AlphaFoldDB" id="A0AAD5SCY4"/>
<dbReference type="EMBL" id="JADGJD010000438">
    <property type="protein sequence ID" value="KAJ3051067.1"/>
    <property type="molecule type" value="Genomic_DNA"/>
</dbReference>
<evidence type="ECO:0000313" key="2">
    <source>
        <dbReference type="EMBL" id="KAJ3051067.1"/>
    </source>
</evidence>
<feature type="region of interest" description="Disordered" evidence="1">
    <location>
        <begin position="1"/>
        <end position="46"/>
    </location>
</feature>
<name>A0AAD5SCY4_9FUNG</name>
<evidence type="ECO:0000256" key="1">
    <source>
        <dbReference type="SAM" id="MobiDB-lite"/>
    </source>
</evidence>
<reference evidence="2" key="1">
    <citation type="submission" date="2020-05" db="EMBL/GenBank/DDBJ databases">
        <title>Phylogenomic resolution of chytrid fungi.</title>
        <authorList>
            <person name="Stajich J.E."/>
            <person name="Amses K."/>
            <person name="Simmons R."/>
            <person name="Seto K."/>
            <person name="Myers J."/>
            <person name="Bonds A."/>
            <person name="Quandt C.A."/>
            <person name="Barry K."/>
            <person name="Liu P."/>
            <person name="Grigoriev I."/>
            <person name="Longcore J.E."/>
            <person name="James T.Y."/>
        </authorList>
    </citation>
    <scope>NUCLEOTIDE SEQUENCE</scope>
    <source>
        <strain evidence="2">JEL0318</strain>
    </source>
</reference>
<sequence length="188" mass="21779">MSRPESARIVEESGWESEEEGVSSKGTVERDDEREGSGSTGRKEGNLEMVIPLRMEEVIKKEGLKMRFPGRSPTSQSAVVLIALHRIRALNHFYASLLDLSHKNLTQCVFGSFHPYANQFIRRYLWKRTAENARYILAHMLKWEGCPEYLRSAYWEEMHFKTNGYDRSVEAERNVYPRGMSKEEGTEV</sequence>
<evidence type="ECO:0000313" key="3">
    <source>
        <dbReference type="Proteomes" id="UP001212841"/>
    </source>
</evidence>
<protein>
    <submittedName>
        <fullName evidence="2">Uncharacterized protein</fullName>
    </submittedName>
</protein>
<comment type="caution">
    <text evidence="2">The sequence shown here is derived from an EMBL/GenBank/DDBJ whole genome shotgun (WGS) entry which is preliminary data.</text>
</comment>
<gene>
    <name evidence="2" type="ORF">HK097_007947</name>
</gene>
<keyword evidence="3" id="KW-1185">Reference proteome</keyword>
<feature type="compositionally biased region" description="Basic and acidic residues" evidence="1">
    <location>
        <begin position="1"/>
        <end position="11"/>
    </location>
</feature>
<organism evidence="2 3">
    <name type="scientific">Rhizophlyctis rosea</name>
    <dbReference type="NCBI Taxonomy" id="64517"/>
    <lineage>
        <taxon>Eukaryota</taxon>
        <taxon>Fungi</taxon>
        <taxon>Fungi incertae sedis</taxon>
        <taxon>Chytridiomycota</taxon>
        <taxon>Chytridiomycota incertae sedis</taxon>
        <taxon>Chytridiomycetes</taxon>
        <taxon>Rhizophlyctidales</taxon>
        <taxon>Rhizophlyctidaceae</taxon>
        <taxon>Rhizophlyctis</taxon>
    </lineage>
</organism>
<accession>A0AAD5SCY4</accession>